<dbReference type="Proteomes" id="UP000008064">
    <property type="component" value="Unassembled WGS sequence"/>
</dbReference>
<name>F8P500_SERL9</name>
<dbReference type="GeneID" id="18820474"/>
<accession>F8P500</accession>
<dbReference type="HOGENOM" id="CLU_2832766_0_0_1"/>
<dbReference type="EMBL" id="GL945438">
    <property type="protein sequence ID" value="EGO21687.1"/>
    <property type="molecule type" value="Genomic_DNA"/>
</dbReference>
<proteinExistence type="predicted"/>
<dbReference type="KEGG" id="sla:SERLADRAFT_474410"/>
<organism>
    <name type="scientific">Serpula lacrymans var. lacrymans (strain S7.9)</name>
    <name type="common">Dry rot fungus</name>
    <dbReference type="NCBI Taxonomy" id="578457"/>
    <lineage>
        <taxon>Eukaryota</taxon>
        <taxon>Fungi</taxon>
        <taxon>Dikarya</taxon>
        <taxon>Basidiomycota</taxon>
        <taxon>Agaricomycotina</taxon>
        <taxon>Agaricomycetes</taxon>
        <taxon>Agaricomycetidae</taxon>
        <taxon>Boletales</taxon>
        <taxon>Coniophorineae</taxon>
        <taxon>Serpulaceae</taxon>
        <taxon>Serpula</taxon>
    </lineage>
</organism>
<evidence type="ECO:0000313" key="1">
    <source>
        <dbReference type="EMBL" id="EGO21687.1"/>
    </source>
</evidence>
<dbReference type="AlphaFoldDB" id="F8P500"/>
<gene>
    <name evidence="1" type="ORF">SERLADRAFT_474410</name>
</gene>
<sequence length="66" mass="7258">MSMCPSQYSTGGNWLPPGHFAYSSITRWVMPVLNMPIIFCALHHPQPSGLRTIQGEIGQAMLSESP</sequence>
<reference evidence="1" key="1">
    <citation type="submission" date="2011-04" db="EMBL/GenBank/DDBJ databases">
        <title>Evolution of plant cell wall degrading machinery underlies the functional diversity of forest fungi.</title>
        <authorList>
            <consortium name="US DOE Joint Genome Institute (JGI-PGF)"/>
            <person name="Eastwood D.C."/>
            <person name="Floudas D."/>
            <person name="Binder M."/>
            <person name="Majcherczyk A."/>
            <person name="Schneider P."/>
            <person name="Aerts A."/>
            <person name="Asiegbu F.O."/>
            <person name="Baker S.E."/>
            <person name="Barry K."/>
            <person name="Bendiksby M."/>
            <person name="Blumentritt M."/>
            <person name="Coutinho P.M."/>
            <person name="Cullen D."/>
            <person name="Cullen D."/>
            <person name="Gathman A."/>
            <person name="Goodell B."/>
            <person name="Henrissat B."/>
            <person name="Ihrmark K."/>
            <person name="Kauserud H."/>
            <person name="Kohler A."/>
            <person name="LaButti K."/>
            <person name="Lapidus A."/>
            <person name="Lavin J.L."/>
            <person name="Lee Y.-H."/>
            <person name="Lindquist E."/>
            <person name="Lilly W."/>
            <person name="Lucas S."/>
            <person name="Morin E."/>
            <person name="Murat C."/>
            <person name="Oguiza J.A."/>
            <person name="Park J."/>
            <person name="Pisabarro A.G."/>
            <person name="Riley R."/>
            <person name="Rosling A."/>
            <person name="Salamov A."/>
            <person name="Schmidt O."/>
            <person name="Schmutz J."/>
            <person name="Skrede I."/>
            <person name="Stenlid J."/>
            <person name="Wiebenga A."/>
            <person name="Xie X."/>
            <person name="Kues U."/>
            <person name="Hibbett D.S."/>
            <person name="Hoffmeister D."/>
            <person name="Hogberg N."/>
            <person name="Martin F."/>
            <person name="Grigoriev I.V."/>
            <person name="Watkinson S.C."/>
        </authorList>
    </citation>
    <scope>NUCLEOTIDE SEQUENCE</scope>
    <source>
        <strain evidence="1">S7.9</strain>
    </source>
</reference>
<protein>
    <submittedName>
        <fullName evidence="1">Uncharacterized protein</fullName>
    </submittedName>
</protein>
<dbReference type="RefSeq" id="XP_007321473.1">
    <property type="nucleotide sequence ID" value="XM_007321411.1"/>
</dbReference>